<keyword evidence="1" id="KW-1133">Transmembrane helix</keyword>
<keyword evidence="3" id="KW-1185">Reference proteome</keyword>
<accession>A0A369K0I9</accession>
<evidence type="ECO:0000313" key="2">
    <source>
        <dbReference type="EMBL" id="RDB28131.1"/>
    </source>
</evidence>
<comment type="caution">
    <text evidence="2">The sequence shown here is derived from an EMBL/GenBank/DDBJ whole genome shotgun (WGS) entry which is preliminary data.</text>
</comment>
<protein>
    <submittedName>
        <fullName evidence="2">Uncharacterized protein</fullName>
    </submittedName>
</protein>
<keyword evidence="1" id="KW-0472">Membrane</keyword>
<sequence length="106" mass="12235">MYQSMYATVLAITFLPVLSTLLNLWLLFRLQQERRQINATLFEVSQIIKNMRARHNTMFKDLAFAIQALEAEVYDAGDMVKKDMVKVVSLLESMRSVRSEDGSDTE</sequence>
<organism evidence="2 3">
    <name type="scientific">Hypsizygus marmoreus</name>
    <name type="common">White beech mushroom</name>
    <name type="synonym">Agaricus marmoreus</name>
    <dbReference type="NCBI Taxonomy" id="39966"/>
    <lineage>
        <taxon>Eukaryota</taxon>
        <taxon>Fungi</taxon>
        <taxon>Dikarya</taxon>
        <taxon>Basidiomycota</taxon>
        <taxon>Agaricomycotina</taxon>
        <taxon>Agaricomycetes</taxon>
        <taxon>Agaricomycetidae</taxon>
        <taxon>Agaricales</taxon>
        <taxon>Tricholomatineae</taxon>
        <taxon>Lyophyllaceae</taxon>
        <taxon>Hypsizygus</taxon>
    </lineage>
</organism>
<evidence type="ECO:0000313" key="3">
    <source>
        <dbReference type="Proteomes" id="UP000076154"/>
    </source>
</evidence>
<gene>
    <name evidence="2" type="ORF">Hypma_001405</name>
</gene>
<name>A0A369K0I9_HYPMA</name>
<reference evidence="2" key="1">
    <citation type="submission" date="2018-04" db="EMBL/GenBank/DDBJ databases">
        <title>Whole genome sequencing of Hypsizygus marmoreus.</title>
        <authorList>
            <person name="Choi I.-G."/>
            <person name="Min B."/>
            <person name="Kim J.-G."/>
            <person name="Kim S."/>
            <person name="Oh Y.-L."/>
            <person name="Kong W.-S."/>
            <person name="Park H."/>
            <person name="Jeong J."/>
            <person name="Song E.-S."/>
        </authorList>
    </citation>
    <scope>NUCLEOTIDE SEQUENCE [LARGE SCALE GENOMIC DNA]</scope>
    <source>
        <strain evidence="2">51987-8</strain>
    </source>
</reference>
<dbReference type="EMBL" id="LUEZ02000012">
    <property type="protein sequence ID" value="RDB28131.1"/>
    <property type="molecule type" value="Genomic_DNA"/>
</dbReference>
<dbReference type="InParanoid" id="A0A369K0I9"/>
<keyword evidence="1" id="KW-0812">Transmembrane</keyword>
<dbReference type="Proteomes" id="UP000076154">
    <property type="component" value="Unassembled WGS sequence"/>
</dbReference>
<evidence type="ECO:0000256" key="1">
    <source>
        <dbReference type="SAM" id="Phobius"/>
    </source>
</evidence>
<proteinExistence type="predicted"/>
<dbReference type="AlphaFoldDB" id="A0A369K0I9"/>
<feature type="transmembrane region" description="Helical" evidence="1">
    <location>
        <begin position="6"/>
        <end position="28"/>
    </location>
</feature>